<reference evidence="2" key="2">
    <citation type="submission" date="2024-08" db="UniProtKB">
        <authorList>
            <consortium name="EnsemblMetazoa"/>
        </authorList>
    </citation>
    <scope>IDENTIFICATION</scope>
</reference>
<dbReference type="KEGG" id="dpa:109535903"/>
<dbReference type="SMART" id="SM00451">
    <property type="entry name" value="ZnF_U1"/>
    <property type="match status" value="1"/>
</dbReference>
<dbReference type="InterPro" id="IPR013087">
    <property type="entry name" value="Znf_C2H2_type"/>
</dbReference>
<feature type="domain" description="C2H2-type" evidence="1">
    <location>
        <begin position="14"/>
        <end position="36"/>
    </location>
</feature>
<sequence length="623" mass="71824">MDEYQQPSTDQLTCQICDTAFTTPEHKERHLGTKKHKRNLGIARREAIYENSENTIGSKRHRQEDNFESISQVSIFERCDYRGTREPYRQKKGKPYSQDSHTSYVSSVIAYWSVKLMLNPTIENFHIAFNDKSWGSFGDTVVEIQFKALPQKAAFMVRRAVNFQTIGSSNTKTLNSFENGAFSFQDISDKITAIQNERQELDADTQFLVFTTATSSLDAPLKLKYWQNDEQIVVIAKNYSNETNLCLNTAEDNECIYRFFPQNNYYQLPKVSVYAGQKQKKELPNATQDLIANEFGERRMEIANDFIKYITNWTKGTRAGAFKLSKEDVMVKLGQLLLAPFQISPMAKTVQGPIDRFRRWMEVIRSIDVTILKRSVDLSELLEPFDLLIETVFGLKIDIVQNVIMTNKSACVSKISNPIVLSYILHEIAWTERRNSDIILSLKDIYLIMWMAGLMPLILEVQNPIHQEFVLNILNKLKKHRYKRQYILIANDVMTKSYQLSFASNLGDIIANMNVEVLEDINLHVTEEFSIELGTIQQSDPLFAKSISPREFFYMTLGKSLLKPDWSSGEHTKIVLSEDVMTALNYHLEAKRETQGIRTVIANSITHESETHWLRGINPKMFQ</sequence>
<reference evidence="3" key="1">
    <citation type="journal article" date="2013" name="Genome Biol.">
        <title>Draft genome of the mountain pine beetle, Dendroctonus ponderosae Hopkins, a major forest pest.</title>
        <authorList>
            <person name="Keeling C.I."/>
            <person name="Yuen M.M."/>
            <person name="Liao N.Y."/>
            <person name="Docking T.R."/>
            <person name="Chan S.K."/>
            <person name="Taylor G.A."/>
            <person name="Palmquist D.L."/>
            <person name="Jackman S.D."/>
            <person name="Nguyen A."/>
            <person name="Li M."/>
            <person name="Henderson H."/>
            <person name="Janes J.K."/>
            <person name="Zhao Y."/>
            <person name="Pandoh P."/>
            <person name="Moore R."/>
            <person name="Sperling F.A."/>
            <person name="Huber D.P."/>
            <person name="Birol I."/>
            <person name="Jones S.J."/>
            <person name="Bohlmann J."/>
        </authorList>
    </citation>
    <scope>NUCLEOTIDE SEQUENCE</scope>
</reference>
<dbReference type="InterPro" id="IPR036236">
    <property type="entry name" value="Znf_C2H2_sf"/>
</dbReference>
<dbReference type="AlphaFoldDB" id="A0AAR5PA06"/>
<dbReference type="GO" id="GO:0003676">
    <property type="term" value="F:nucleic acid binding"/>
    <property type="evidence" value="ECO:0007669"/>
    <property type="project" value="InterPro"/>
</dbReference>
<dbReference type="SUPFAM" id="SSF57667">
    <property type="entry name" value="beta-beta-alpha zinc fingers"/>
    <property type="match status" value="1"/>
</dbReference>
<dbReference type="Gene3D" id="3.30.160.60">
    <property type="entry name" value="Classic Zinc Finger"/>
    <property type="match status" value="1"/>
</dbReference>
<dbReference type="GeneID" id="109535903"/>
<name>A0AAR5PA06_DENPD</name>
<evidence type="ECO:0000313" key="3">
    <source>
        <dbReference type="Proteomes" id="UP000019118"/>
    </source>
</evidence>
<organism evidence="2 3">
    <name type="scientific">Dendroctonus ponderosae</name>
    <name type="common">Mountain pine beetle</name>
    <dbReference type="NCBI Taxonomy" id="77166"/>
    <lineage>
        <taxon>Eukaryota</taxon>
        <taxon>Metazoa</taxon>
        <taxon>Ecdysozoa</taxon>
        <taxon>Arthropoda</taxon>
        <taxon>Hexapoda</taxon>
        <taxon>Insecta</taxon>
        <taxon>Pterygota</taxon>
        <taxon>Neoptera</taxon>
        <taxon>Endopterygota</taxon>
        <taxon>Coleoptera</taxon>
        <taxon>Polyphaga</taxon>
        <taxon>Cucujiformia</taxon>
        <taxon>Curculionidae</taxon>
        <taxon>Scolytinae</taxon>
        <taxon>Dendroctonus</taxon>
    </lineage>
</organism>
<evidence type="ECO:0000259" key="1">
    <source>
        <dbReference type="PROSITE" id="PS00028"/>
    </source>
</evidence>
<evidence type="ECO:0000313" key="2">
    <source>
        <dbReference type="EnsemblMetazoa" id="XP_019757501.1"/>
    </source>
</evidence>
<dbReference type="GO" id="GO:0008270">
    <property type="term" value="F:zinc ion binding"/>
    <property type="evidence" value="ECO:0007669"/>
    <property type="project" value="InterPro"/>
</dbReference>
<dbReference type="InterPro" id="IPR003604">
    <property type="entry name" value="Matrin/U1-like-C_Znf_C2H2"/>
</dbReference>
<dbReference type="Proteomes" id="UP000019118">
    <property type="component" value="Unassembled WGS sequence"/>
</dbReference>
<accession>A0AAR5PA06</accession>
<keyword evidence="3" id="KW-1185">Reference proteome</keyword>
<protein>
    <recommendedName>
        <fullName evidence="1">C2H2-type domain-containing protein</fullName>
    </recommendedName>
</protein>
<dbReference type="PROSITE" id="PS00028">
    <property type="entry name" value="ZINC_FINGER_C2H2_1"/>
    <property type="match status" value="1"/>
</dbReference>
<proteinExistence type="predicted"/>
<dbReference type="EnsemblMetazoa" id="XM_019901942.1">
    <property type="protein sequence ID" value="XP_019757501.1"/>
    <property type="gene ID" value="LOC109535903"/>
</dbReference>